<dbReference type="KEGG" id="plut:EI981_05130"/>
<accession>A0A3Q9I6Z1</accession>
<gene>
    <name evidence="2" type="ORF">EI981_05130</name>
</gene>
<dbReference type="EMBL" id="CP034346">
    <property type="protein sequence ID" value="AZS13895.1"/>
    <property type="molecule type" value="Genomic_DNA"/>
</dbReference>
<evidence type="ECO:0000313" key="2">
    <source>
        <dbReference type="EMBL" id="AZS13895.1"/>
    </source>
</evidence>
<organism evidence="2 3">
    <name type="scientific">Paenibacillus lutimineralis</name>
    <dbReference type="NCBI Taxonomy" id="2707005"/>
    <lineage>
        <taxon>Bacteria</taxon>
        <taxon>Bacillati</taxon>
        <taxon>Bacillota</taxon>
        <taxon>Bacilli</taxon>
        <taxon>Bacillales</taxon>
        <taxon>Paenibacillaceae</taxon>
        <taxon>Paenibacillus</taxon>
    </lineage>
</organism>
<sequence length="754" mass="85044">MKRGITLLFNLVFFIPTIILSIMVWVDYTDQLDANLNRELTSERELFFLDRGNKVLGITHDSDSGLKGELYDVKTEKLIKEIPLYSNIHSQIVSAYQNGRLILVTNNAEDQLEMNMIDSEGGVQELAQGKLEISGFIDNNVFSWLGKVIVMGTEGDKTPYIAEINQGKLQKVELNNNQLLPSRPTYMRLVQGSFESSAAMPMFEVDLHDGRTAYVSGVLNDQGLPLTYVKKGEESSFDAEDRAAHQFAEQYGRDQTSLLKVDSDYPEQVRYYDAAAEKWGAVLPTPMPVYQAKLYLLNDEETLIAGSNTKDEAEGHVLGYLYNEKTREFTDVSAIVSMLTYDNLNDRKLHFYKDVGDDLLYYSNSTASTAWMNVREGAFGLLYQEKVQQWQHHREENHRSFQTFMDYFKQGDGLIINWVIWIIIPLVLFGALAILPPILRAKHRRGLEQGVTLTGTITQMSQTGTYINNQPQVRFMVRFLDEGQTKEIAIKKVISHIDRIQVGDQILISYNRSKNKAMILNAADAAESVKPRTIEEAVLTKIDFIGTAQRGSALMLHFEAAGHAYSIPVVQAAGFEYQTGERATLIQVGEQPRLLEYGSLSARARSTAERLTLQGEITRIQPCGVTIQDRQLMVLEVLISHGQERIRKVNSEFVPRGLNVQAGSIIQVSVRKEELDREVRLLQGRQGGGKVTSVEFAGTTGDRPLARITVRRGDEEYLIEQSIEPVYGVEVGDELWIAYDEHTREAVIVNYAVN</sequence>
<keyword evidence="3" id="KW-1185">Reference proteome</keyword>
<dbReference type="SUPFAM" id="SSF50974">
    <property type="entry name" value="Nitrous oxide reductase, N-terminal domain"/>
    <property type="match status" value="1"/>
</dbReference>
<reference evidence="3" key="1">
    <citation type="submission" date="2018-12" db="EMBL/GenBank/DDBJ databases">
        <title>Complete genome sequence of Paenibacillus sp. MBLB1234.</title>
        <authorList>
            <person name="Nam Y.-D."/>
            <person name="Kang J."/>
            <person name="Chung W.-H."/>
            <person name="Park Y.S."/>
        </authorList>
    </citation>
    <scope>NUCLEOTIDE SEQUENCE [LARGE SCALE GENOMIC DNA]</scope>
    <source>
        <strain evidence="3">MBLB1234</strain>
    </source>
</reference>
<proteinExistence type="predicted"/>
<evidence type="ECO:0000313" key="3">
    <source>
        <dbReference type="Proteomes" id="UP000270678"/>
    </source>
</evidence>
<dbReference type="AlphaFoldDB" id="A0A3Q9I6Z1"/>
<name>A0A3Q9I6Z1_9BACL</name>
<dbReference type="Proteomes" id="UP000270678">
    <property type="component" value="Chromosome"/>
</dbReference>
<keyword evidence="1" id="KW-0812">Transmembrane</keyword>
<feature type="transmembrane region" description="Helical" evidence="1">
    <location>
        <begin position="418"/>
        <end position="439"/>
    </location>
</feature>
<dbReference type="RefSeq" id="WP_126996018.1">
    <property type="nucleotide sequence ID" value="NZ_CP034346.1"/>
</dbReference>
<protein>
    <submittedName>
        <fullName evidence="2">Uncharacterized protein</fullName>
    </submittedName>
</protein>
<keyword evidence="1" id="KW-0472">Membrane</keyword>
<dbReference type="OrthoDB" id="3823543at2"/>
<feature type="transmembrane region" description="Helical" evidence="1">
    <location>
        <begin position="7"/>
        <end position="26"/>
    </location>
</feature>
<dbReference type="InterPro" id="IPR011045">
    <property type="entry name" value="N2O_reductase_N"/>
</dbReference>
<keyword evidence="1" id="KW-1133">Transmembrane helix</keyword>
<evidence type="ECO:0000256" key="1">
    <source>
        <dbReference type="SAM" id="Phobius"/>
    </source>
</evidence>